<name>A0ABY9INC8_9ACTN</name>
<dbReference type="RefSeq" id="WP_306072042.1">
    <property type="nucleotide sequence ID" value="NZ_CP120988.1"/>
</dbReference>
<gene>
    <name evidence="2" type="ORF">P8A19_09810</name>
</gene>
<protein>
    <submittedName>
        <fullName evidence="2">DUF6493 family protein</fullName>
    </submittedName>
</protein>
<reference evidence="2 3" key="1">
    <citation type="submission" date="2023-03" db="EMBL/GenBank/DDBJ databases">
        <title>Isolation and description of six Streptomyces strains from soil environments, able to metabolize different microbial glucans.</title>
        <authorList>
            <person name="Widen T."/>
            <person name="Larsbrink J."/>
        </authorList>
    </citation>
    <scope>NUCLEOTIDE SEQUENCE [LARGE SCALE GENOMIC DNA]</scope>
    <source>
        <strain evidence="2 3">Alt2</strain>
    </source>
</reference>
<organism evidence="2 3">
    <name type="scientific">Streptomyces poriferorum</name>
    <dbReference type="NCBI Taxonomy" id="2798799"/>
    <lineage>
        <taxon>Bacteria</taxon>
        <taxon>Bacillati</taxon>
        <taxon>Actinomycetota</taxon>
        <taxon>Actinomycetes</taxon>
        <taxon>Kitasatosporales</taxon>
        <taxon>Streptomycetaceae</taxon>
        <taxon>Streptomyces</taxon>
    </lineage>
</organism>
<keyword evidence="3" id="KW-1185">Reference proteome</keyword>
<dbReference type="InterPro" id="IPR056726">
    <property type="entry name" value="DUF7824"/>
</dbReference>
<proteinExistence type="predicted"/>
<feature type="domain" description="DUF7824" evidence="1">
    <location>
        <begin position="440"/>
        <end position="590"/>
    </location>
</feature>
<dbReference type="Proteomes" id="UP001235744">
    <property type="component" value="Chromosome"/>
</dbReference>
<sequence length="878" mass="92440">MNAVDDVLEAVRAGRTAQLPGLLEPLDPAQRRVLLTGLKELRRTLRSSRSEQWQDRNLMNPALVVAGAGCNSGAAAAAAWIGATDLRRWTQLPPAATLLDVLAGRDPKWLGDLAHRLAARSATAEEDYPLIRELVRLAGCPMPTTDGCVEGWSMAMASARAPLVFALREDPHVATLVPCLFTTAEPVRSFTSWTLEPGHSHHWPTALATLADEGHVARTTLLDGCVARLLRGGRAAQLRPYQAILEALRPTGEEERERAADWIALAADAPSAVAGSAQQTLARLAASGLLTPRMLAEMSGAVLFRPEKKLVRAQLVLLGKELARRPAAAPEILPELAEAFGHADTDIQERALKLAAAHLTDDPALRAGLADRARLLSPAHRARAVEVFGAGAAPDEETGPYREVLPPPPVPVLLAPAPETVAEAVELVAAVVHARTSTVEEFERALDGLVRHAHQDRAALAEALRPALAGRWWLDPAQAHHYTHELPSLEHVAAAVLDMPPSAEPPPALVTWRSDCSHTALHAVTHARVKEAALRITSRPLPFLLATPTTECGALDPRVLIARLAEYDRLGEDPAPADFAQALLRVRRDAAVLPLAAALGTPAGDRLASWLGAAGQPVPVTRRTAGAERYAYGGGAPARLVMDTGERTAVLRGFPHAFRELAGARESAGLCWDGGEDASLIAVLPGDRETLAAWWLPHVTAAAVHQAREGATALPLLAAAGGPAGPALHLAVATGLGARYPEDRLRAVDALLTLAARDDLNALRLGGDLAELIGLGTVKPGRLADSLRTAAATGACATTWAVLAAVLPALLTGTVDPRGAGDLLATAAECVEQCGADSPEPAGLAATASRGGKSRLVIQAARLRDALRRNEKKSESAA</sequence>
<accession>A0ABY9INC8</accession>
<dbReference type="EMBL" id="CP120988">
    <property type="protein sequence ID" value="WLQ55722.1"/>
    <property type="molecule type" value="Genomic_DNA"/>
</dbReference>
<evidence type="ECO:0000313" key="2">
    <source>
        <dbReference type="EMBL" id="WLQ55722.1"/>
    </source>
</evidence>
<evidence type="ECO:0000313" key="3">
    <source>
        <dbReference type="Proteomes" id="UP001235744"/>
    </source>
</evidence>
<dbReference type="Pfam" id="PF25148">
    <property type="entry name" value="DUF7824"/>
    <property type="match status" value="1"/>
</dbReference>
<evidence type="ECO:0000259" key="1">
    <source>
        <dbReference type="Pfam" id="PF25148"/>
    </source>
</evidence>